<name>A0ABW0SWF6_9GAMM</name>
<accession>A0ABW0SWF6</accession>
<protein>
    <submittedName>
        <fullName evidence="2">Uncharacterized protein</fullName>
    </submittedName>
</protein>
<sequence length="71" mass="8276">MNEFLQGMRNGHRKGTMLPWSVVVAGYFAPWSGLVRAIIWLLREMSAWQGHAMAEAQRRYDQKIASRKRNN</sequence>
<dbReference type="Proteomes" id="UP001596111">
    <property type="component" value="Unassembled WGS sequence"/>
</dbReference>
<gene>
    <name evidence="2" type="ORF">ACFPPB_07520</name>
</gene>
<evidence type="ECO:0000313" key="3">
    <source>
        <dbReference type="Proteomes" id="UP001596111"/>
    </source>
</evidence>
<feature type="transmembrane region" description="Helical" evidence="1">
    <location>
        <begin position="20"/>
        <end position="42"/>
    </location>
</feature>
<proteinExistence type="predicted"/>
<organism evidence="2 3">
    <name type="scientific">Rhodanobacter terrae</name>
    <dbReference type="NCBI Taxonomy" id="418647"/>
    <lineage>
        <taxon>Bacteria</taxon>
        <taxon>Pseudomonadati</taxon>
        <taxon>Pseudomonadota</taxon>
        <taxon>Gammaproteobacteria</taxon>
        <taxon>Lysobacterales</taxon>
        <taxon>Rhodanobacteraceae</taxon>
        <taxon>Rhodanobacter</taxon>
    </lineage>
</organism>
<keyword evidence="1" id="KW-0472">Membrane</keyword>
<comment type="caution">
    <text evidence="2">The sequence shown here is derived from an EMBL/GenBank/DDBJ whole genome shotgun (WGS) entry which is preliminary data.</text>
</comment>
<dbReference type="RefSeq" id="WP_377325928.1">
    <property type="nucleotide sequence ID" value="NZ_JBHSNG010000005.1"/>
</dbReference>
<keyword evidence="3" id="KW-1185">Reference proteome</keyword>
<reference evidence="3" key="1">
    <citation type="journal article" date="2019" name="Int. J. Syst. Evol. Microbiol.">
        <title>The Global Catalogue of Microorganisms (GCM) 10K type strain sequencing project: providing services to taxonomists for standard genome sequencing and annotation.</title>
        <authorList>
            <consortium name="The Broad Institute Genomics Platform"/>
            <consortium name="The Broad Institute Genome Sequencing Center for Infectious Disease"/>
            <person name="Wu L."/>
            <person name="Ma J."/>
        </authorList>
    </citation>
    <scope>NUCLEOTIDE SEQUENCE [LARGE SCALE GENOMIC DNA]</scope>
    <source>
        <strain evidence="3">CGMCC 1.13587</strain>
    </source>
</reference>
<evidence type="ECO:0000313" key="2">
    <source>
        <dbReference type="EMBL" id="MFC5580959.1"/>
    </source>
</evidence>
<evidence type="ECO:0000256" key="1">
    <source>
        <dbReference type="SAM" id="Phobius"/>
    </source>
</evidence>
<keyword evidence="1" id="KW-1133">Transmembrane helix</keyword>
<dbReference type="EMBL" id="JBHSNG010000005">
    <property type="protein sequence ID" value="MFC5580959.1"/>
    <property type="molecule type" value="Genomic_DNA"/>
</dbReference>
<keyword evidence="1" id="KW-0812">Transmembrane</keyword>